<accession>A0A8S5NBF6</accession>
<protein>
    <submittedName>
        <fullName evidence="2">Uncharacterized protein</fullName>
    </submittedName>
</protein>
<reference evidence="2" key="1">
    <citation type="journal article" date="2021" name="Proc. Natl. Acad. Sci. U.S.A.">
        <title>A Catalog of Tens of Thousands of Viruses from Human Metagenomes Reveals Hidden Associations with Chronic Diseases.</title>
        <authorList>
            <person name="Tisza M.J."/>
            <person name="Buck C.B."/>
        </authorList>
    </citation>
    <scope>NUCLEOTIDE SEQUENCE</scope>
    <source>
        <strain evidence="2">Ct0Tg8</strain>
    </source>
</reference>
<proteinExistence type="predicted"/>
<keyword evidence="1" id="KW-1133">Transmembrane helix</keyword>
<keyword evidence="1" id="KW-0472">Membrane</keyword>
<feature type="transmembrane region" description="Helical" evidence="1">
    <location>
        <begin position="35"/>
        <end position="55"/>
    </location>
</feature>
<name>A0A8S5NBF6_9CAUD</name>
<organism evidence="2">
    <name type="scientific">Myoviridae sp. ct0Tg8</name>
    <dbReference type="NCBI Taxonomy" id="2826598"/>
    <lineage>
        <taxon>Viruses</taxon>
        <taxon>Duplodnaviria</taxon>
        <taxon>Heunggongvirae</taxon>
        <taxon>Uroviricota</taxon>
        <taxon>Caudoviricetes</taxon>
    </lineage>
</organism>
<feature type="transmembrane region" description="Helical" evidence="1">
    <location>
        <begin position="7"/>
        <end position="23"/>
    </location>
</feature>
<keyword evidence="1" id="KW-0812">Transmembrane</keyword>
<dbReference type="EMBL" id="BK015128">
    <property type="protein sequence ID" value="DAD92149.1"/>
    <property type="molecule type" value="Genomic_DNA"/>
</dbReference>
<sequence length="65" mass="7687">MQYINGYICTCLALFFILVFIRLPEYHILQFHTFLFYITIHLYTSLSSIIISIFVPDINIANIIK</sequence>
<evidence type="ECO:0000313" key="2">
    <source>
        <dbReference type="EMBL" id="DAD92149.1"/>
    </source>
</evidence>
<evidence type="ECO:0000256" key="1">
    <source>
        <dbReference type="SAM" id="Phobius"/>
    </source>
</evidence>